<feature type="region of interest" description="Disordered" evidence="1">
    <location>
        <begin position="49"/>
        <end position="86"/>
    </location>
</feature>
<dbReference type="Proteomes" id="UP000765509">
    <property type="component" value="Unassembled WGS sequence"/>
</dbReference>
<proteinExistence type="predicted"/>
<dbReference type="EMBL" id="AVOT02020292">
    <property type="protein sequence ID" value="MBW0508375.1"/>
    <property type="molecule type" value="Genomic_DNA"/>
</dbReference>
<dbReference type="AlphaFoldDB" id="A0A9Q3HNV4"/>
<evidence type="ECO:0000256" key="1">
    <source>
        <dbReference type="SAM" id="MobiDB-lite"/>
    </source>
</evidence>
<comment type="caution">
    <text evidence="2">The sequence shown here is derived from an EMBL/GenBank/DDBJ whole genome shotgun (WGS) entry which is preliminary data.</text>
</comment>
<organism evidence="2 3">
    <name type="scientific">Austropuccinia psidii MF-1</name>
    <dbReference type="NCBI Taxonomy" id="1389203"/>
    <lineage>
        <taxon>Eukaryota</taxon>
        <taxon>Fungi</taxon>
        <taxon>Dikarya</taxon>
        <taxon>Basidiomycota</taxon>
        <taxon>Pucciniomycotina</taxon>
        <taxon>Pucciniomycetes</taxon>
        <taxon>Pucciniales</taxon>
        <taxon>Sphaerophragmiaceae</taxon>
        <taxon>Austropuccinia</taxon>
    </lineage>
</organism>
<evidence type="ECO:0000313" key="2">
    <source>
        <dbReference type="EMBL" id="MBW0508375.1"/>
    </source>
</evidence>
<gene>
    <name evidence="2" type="ORF">O181_048090</name>
</gene>
<name>A0A9Q3HNV4_9BASI</name>
<protein>
    <submittedName>
        <fullName evidence="2">Uncharacterized protein</fullName>
    </submittedName>
</protein>
<sequence length="154" mass="17748">MLQVSGKSQKGFVRLQEHNSRLQDIIALKAQNIHTLKEEYIKLAKASKETNRRLNQDKPSEKVEEVLKKKNASHNHGATDHYANNCPKAKEKIDAILQVAEEEVQEKDFESDSRGDAIRENSDYDQDLIEEFLVEYQEENQLGIHDIHLEAKLP</sequence>
<keyword evidence="3" id="KW-1185">Reference proteome</keyword>
<evidence type="ECO:0000313" key="3">
    <source>
        <dbReference type="Proteomes" id="UP000765509"/>
    </source>
</evidence>
<accession>A0A9Q3HNV4</accession>
<feature type="compositionally biased region" description="Basic and acidic residues" evidence="1">
    <location>
        <begin position="49"/>
        <end position="68"/>
    </location>
</feature>
<reference evidence="2" key="1">
    <citation type="submission" date="2021-03" db="EMBL/GenBank/DDBJ databases">
        <title>Draft genome sequence of rust myrtle Austropuccinia psidii MF-1, a brazilian biotype.</title>
        <authorList>
            <person name="Quecine M.C."/>
            <person name="Pachon D.M.R."/>
            <person name="Bonatelli M.L."/>
            <person name="Correr F.H."/>
            <person name="Franceschini L.M."/>
            <person name="Leite T.F."/>
            <person name="Margarido G.R.A."/>
            <person name="Almeida C.A."/>
            <person name="Ferrarezi J.A."/>
            <person name="Labate C.A."/>
        </authorList>
    </citation>
    <scope>NUCLEOTIDE SEQUENCE</scope>
    <source>
        <strain evidence="2">MF-1</strain>
    </source>
</reference>